<dbReference type="AlphaFoldDB" id="A0AAT9GNN8"/>
<evidence type="ECO:0000256" key="2">
    <source>
        <dbReference type="SAM" id="Coils"/>
    </source>
</evidence>
<dbReference type="SUPFAM" id="SSF52540">
    <property type="entry name" value="P-loop containing nucleoside triphosphate hydrolases"/>
    <property type="match status" value="2"/>
</dbReference>
<dbReference type="Gene3D" id="3.40.50.300">
    <property type="entry name" value="P-loop containing nucleotide triphosphate hydrolases"/>
    <property type="match status" value="2"/>
</dbReference>
<reference evidence="3" key="1">
    <citation type="submission" date="2024-03" db="EMBL/GenBank/DDBJ databases">
        <title>Complete genome sequence of Sulfurisphaera javensis strain KD-1.</title>
        <authorList>
            <person name="Sakai H."/>
            <person name="Nur N."/>
            <person name="Suwanto A."/>
            <person name="Kurosawa N."/>
        </authorList>
    </citation>
    <scope>NUCLEOTIDE SEQUENCE</scope>
    <source>
        <strain evidence="3">KD-1</strain>
    </source>
</reference>
<dbReference type="RefSeq" id="WP_369610732.1">
    <property type="nucleotide sequence ID" value="NZ_AP031322.1"/>
</dbReference>
<evidence type="ECO:0008006" key="4">
    <source>
        <dbReference type="Google" id="ProtNLM"/>
    </source>
</evidence>
<evidence type="ECO:0000313" key="3">
    <source>
        <dbReference type="EMBL" id="BFH72515.1"/>
    </source>
</evidence>
<keyword evidence="1 2" id="KW-0175">Coiled coil</keyword>
<dbReference type="KEGG" id="sjv:SJAV_04590"/>
<dbReference type="GeneID" id="92353391"/>
<dbReference type="EMBL" id="AP031322">
    <property type="protein sequence ID" value="BFH72515.1"/>
    <property type="molecule type" value="Genomic_DNA"/>
</dbReference>
<evidence type="ECO:0000256" key="1">
    <source>
        <dbReference type="ARBA" id="ARBA00023054"/>
    </source>
</evidence>
<dbReference type="SUPFAM" id="SSF75712">
    <property type="entry name" value="Rad50 coiled-coil Zn hook"/>
    <property type="match status" value="1"/>
</dbReference>
<dbReference type="Gene3D" id="1.10.287.510">
    <property type="entry name" value="Helix hairpin bin"/>
    <property type="match status" value="1"/>
</dbReference>
<dbReference type="PANTHER" id="PTHR32114">
    <property type="entry name" value="ABC TRANSPORTER ABCH.3"/>
    <property type="match status" value="1"/>
</dbReference>
<sequence>MKIRVSNIGGITRELTLYMEKGLTLYKAPNAYGKTSLTKALISLLTSSITPADLLNVFSDEGYVEVELDGKLYYRRFHRVKNRIEEEKNLIMDDDRALLLSYFSPENQLLARIITGDENVEWFISKTSKVQELKTKKEDLEKKLNELKARHEDLNKKYQEIKEITRELERVDEEIKKLEREKKTAEINTTQTIILTRQNRLAELKARVDARQKDLKNYKARLEKIEKEIEDLKQRANPELKEKIKNELSEINKKLQDLTSKRNNIEIELGVLNRVLDEVKEAEKAHASTCHVCGSKVDPSIWKTRIDIILKEIEETSRAKNEIVSELNTYLSKKNELEAKLNEIDKAEKLLTEKMTQKENLEANIETLQHQVAELEKQIKELEEKINEITTSYSMETTESEIDKKLNELRKKRGDLEYQLQTLGVSSKILEEITSIQNQIEDLSKQIDELQREYIRRLTVIRERFTEMATSLLRELEFDFTAEIDNNYRLIIKRKGAQLEIRKLSSSERTTVALILVLVALKEYFKTPYFIVDESFMTFDQRRFEKLLKYLNGVVDYIIITKSDEMVQLTNETVPVTMAHQVVS</sequence>
<gene>
    <name evidence="3" type="ORF">SJAV_04590</name>
</gene>
<protein>
    <recommendedName>
        <fullName evidence="4">Zinc-hook domain-containing protein</fullName>
    </recommendedName>
</protein>
<dbReference type="PANTHER" id="PTHR32114:SF2">
    <property type="entry name" value="ABC TRANSPORTER ABCH.3"/>
    <property type="match status" value="1"/>
</dbReference>
<feature type="coiled-coil region" evidence="2">
    <location>
        <begin position="123"/>
        <end position="268"/>
    </location>
</feature>
<name>A0AAT9GNN8_9CREN</name>
<organism evidence="3">
    <name type="scientific">Sulfurisphaera javensis</name>
    <dbReference type="NCBI Taxonomy" id="2049879"/>
    <lineage>
        <taxon>Archaea</taxon>
        <taxon>Thermoproteota</taxon>
        <taxon>Thermoprotei</taxon>
        <taxon>Sulfolobales</taxon>
        <taxon>Sulfolobaceae</taxon>
        <taxon>Sulfurisphaera</taxon>
    </lineage>
</organism>
<proteinExistence type="predicted"/>
<accession>A0AAT9GNN8</accession>
<feature type="coiled-coil region" evidence="2">
    <location>
        <begin position="320"/>
        <end position="453"/>
    </location>
</feature>
<dbReference type="InterPro" id="IPR027417">
    <property type="entry name" value="P-loop_NTPase"/>
</dbReference>